<evidence type="ECO:0000313" key="2">
    <source>
        <dbReference type="EMBL" id="KAK1751900.1"/>
    </source>
</evidence>
<feature type="compositionally biased region" description="Polar residues" evidence="1">
    <location>
        <begin position="27"/>
        <end position="39"/>
    </location>
</feature>
<protein>
    <submittedName>
        <fullName evidence="2">Uncharacterized protein</fullName>
    </submittedName>
</protein>
<feature type="region of interest" description="Disordered" evidence="1">
    <location>
        <begin position="176"/>
        <end position="196"/>
    </location>
</feature>
<comment type="caution">
    <text evidence="2">The sequence shown here is derived from an EMBL/GenBank/DDBJ whole genome shotgun (WGS) entry which is preliminary data.</text>
</comment>
<evidence type="ECO:0000256" key="1">
    <source>
        <dbReference type="SAM" id="MobiDB-lite"/>
    </source>
</evidence>
<reference evidence="2" key="1">
    <citation type="submission" date="2023-06" db="EMBL/GenBank/DDBJ databases">
        <title>Genome-scale phylogeny and comparative genomics of the fungal order Sordariales.</title>
        <authorList>
            <consortium name="Lawrence Berkeley National Laboratory"/>
            <person name="Hensen N."/>
            <person name="Bonometti L."/>
            <person name="Westerberg I."/>
            <person name="Brannstrom I.O."/>
            <person name="Guillou S."/>
            <person name="Cros-Aarteil S."/>
            <person name="Calhoun S."/>
            <person name="Haridas S."/>
            <person name="Kuo A."/>
            <person name="Mondo S."/>
            <person name="Pangilinan J."/>
            <person name="Riley R."/>
            <person name="Labutti K."/>
            <person name="Andreopoulos B."/>
            <person name="Lipzen A."/>
            <person name="Chen C."/>
            <person name="Yanf M."/>
            <person name="Daum C."/>
            <person name="Ng V."/>
            <person name="Clum A."/>
            <person name="Steindorff A."/>
            <person name="Ohm R."/>
            <person name="Martin F."/>
            <person name="Silar P."/>
            <person name="Natvig D."/>
            <person name="Lalanne C."/>
            <person name="Gautier V."/>
            <person name="Ament-Velasquez S.L."/>
            <person name="Kruys A."/>
            <person name="Hutchinson M.I."/>
            <person name="Powell A.J."/>
            <person name="Barry K."/>
            <person name="Miller A.N."/>
            <person name="Grigoriev I.V."/>
            <person name="Debuchy R."/>
            <person name="Gladieux P."/>
            <person name="Thoren M.H."/>
            <person name="Johannesson H."/>
        </authorList>
    </citation>
    <scope>NUCLEOTIDE SEQUENCE</scope>
    <source>
        <strain evidence="2">PSN4</strain>
    </source>
</reference>
<sequence>MASYSAVADMADTADDARRRWGPPAGQTKQSGPPTQQRHPSAKGRSAAGRLTDEALKGQSPPRATGRRVWPHERKRRALDVVFRIPVLRRWSRGGTSFFLLVFFLLRPAALLLLSPFPSPSSFAASTHCLLAHWLPVDRLEIGKMRETAPWFYRRRRTRDAPWALRIQHVSNKTGGFERANKRAGRQTKAGGQAGNTQLTLTLRRSGFGHDQEDAVSAVLAPEPRASGCAYRAK</sequence>
<dbReference type="AlphaFoldDB" id="A0AAJ0B647"/>
<name>A0AAJ0B647_9PEZI</name>
<feature type="region of interest" description="Disordered" evidence="1">
    <location>
        <begin position="1"/>
        <end position="70"/>
    </location>
</feature>
<gene>
    <name evidence="2" type="ORF">QBC47DRAFT_79235</name>
</gene>
<dbReference type="EMBL" id="MU839841">
    <property type="protein sequence ID" value="KAK1751900.1"/>
    <property type="molecule type" value="Genomic_DNA"/>
</dbReference>
<proteinExistence type="predicted"/>
<dbReference type="Proteomes" id="UP001239445">
    <property type="component" value="Unassembled WGS sequence"/>
</dbReference>
<accession>A0AAJ0B647</accession>
<keyword evidence="3" id="KW-1185">Reference proteome</keyword>
<evidence type="ECO:0000313" key="3">
    <source>
        <dbReference type="Proteomes" id="UP001239445"/>
    </source>
</evidence>
<organism evidence="2 3">
    <name type="scientific">Echria macrotheca</name>
    <dbReference type="NCBI Taxonomy" id="438768"/>
    <lineage>
        <taxon>Eukaryota</taxon>
        <taxon>Fungi</taxon>
        <taxon>Dikarya</taxon>
        <taxon>Ascomycota</taxon>
        <taxon>Pezizomycotina</taxon>
        <taxon>Sordariomycetes</taxon>
        <taxon>Sordariomycetidae</taxon>
        <taxon>Sordariales</taxon>
        <taxon>Schizotheciaceae</taxon>
        <taxon>Echria</taxon>
    </lineage>
</organism>